<evidence type="ECO:0000256" key="5">
    <source>
        <dbReference type="ARBA" id="ARBA00022801"/>
    </source>
</evidence>
<proteinExistence type="inferred from homology"/>
<keyword evidence="9 11" id="KW-0326">Glycosidase</keyword>
<keyword evidence="16" id="KW-1185">Reference proteome</keyword>
<reference evidence="16" key="1">
    <citation type="journal article" date="2021" name="Int. J. Syst. Evol. Microbiol.">
        <title>Actinocatenispora comari sp. nov., an endophytic actinomycete isolated from aerial parts of Comarum salesowianum.</title>
        <authorList>
            <person name="Oyunbileg N."/>
            <person name="Iizaka Y."/>
            <person name="Hamada M."/>
            <person name="Davaapurev B.O."/>
            <person name="Fukumoto A."/>
            <person name="Tsetseg B."/>
            <person name="Kato F."/>
            <person name="Tamura T."/>
            <person name="Batkhuu J."/>
            <person name="Anzai Y."/>
        </authorList>
    </citation>
    <scope>NUCLEOTIDE SEQUENCE [LARGE SCALE GENOMIC DNA]</scope>
    <source>
        <strain evidence="16">NUM-2625</strain>
    </source>
</reference>
<evidence type="ECO:0000313" key="15">
    <source>
        <dbReference type="EMBL" id="GIL25997.1"/>
    </source>
</evidence>
<dbReference type="InterPro" id="IPR000111">
    <property type="entry name" value="Glyco_hydro_27/36_CS"/>
</dbReference>
<evidence type="ECO:0000256" key="7">
    <source>
        <dbReference type="ARBA" id="ARBA00023180"/>
    </source>
</evidence>
<dbReference type="InterPro" id="IPR002241">
    <property type="entry name" value="Glyco_hydro_27"/>
</dbReference>
<name>A0A8J4ABA2_9ACTN</name>
<dbReference type="FunFam" id="3.20.20.70:FF:000197">
    <property type="entry name" value="Alpha-galactosidase"/>
    <property type="match status" value="1"/>
</dbReference>
<comment type="catalytic activity">
    <reaction evidence="11">
        <text>Hydrolysis of terminal, non-reducing alpha-D-galactose residues in alpha-D-galactosides, including galactose oligosaccharides, galactomannans and galactolipids.</text>
        <dbReference type="EC" id="3.2.1.22"/>
    </reaction>
</comment>
<keyword evidence="10" id="KW-0624">Polysaccharide degradation</keyword>
<feature type="signal peptide" evidence="12">
    <location>
        <begin position="1"/>
        <end position="34"/>
    </location>
</feature>
<comment type="similarity">
    <text evidence="2 11">Belongs to the glycosyl hydrolase 27 family.</text>
</comment>
<sequence length="742" mass="77905">MHLAHPRRRRRPGLAAAAALSVLLVLAFAGPARATADDPAAGTATDVVGATPPMGWNSWNQFGCDISDQVIRQEARALVSTGLRDAGYVYVDIDDCWQAPERSAEGALQADPTRFPQGIKPLADYVHSLGLKLGIYGNPGKRSCAQRNRGYPGLSGSLGHVQQDADTFASWGVDYLKYDWCGANEYGVDRATAFAQMRDALRATGRDIVYSINPSDGNALGATGYWGDVATQWRTTGDIKPVWDQGAAGVVNILDKQVGLARFAGPGHWNDPDMLEVGVVPGGYTAGYPGLTDTEARAHFGMWAMLAAPLIAGADIRDLDATSRDILANREVIAVDQDPAGIEGSRIRDDGDQEVWAKPLADGSVAVALLNRSATSRSMSTTAAAVGLAGDTTGYRVRDLWAHDSTETAGVVGANVPAHGVALYRVTPIDNPTQEPPHTGLQLTGLGTVTGGEPVTATATFTNHGVLPVQSAELGVSAPQGWQVRATSPTSFPAVASGRSVQATFRLTPPEPDRLFPVDELTATAEGRWHGRLRWSTSTTVTVPMTSPPVRAPYRTYSSATDAPARYAQLDDTFGISGAGSDLYKNADAYTTVYRPGAVTGSATVETTVTGADRLSGFGKAGILVRDDATASDTGPEGVILLVSPSGGIQLEWNSTGGTRINAVTPPNGTIPYTLPVHLRLVRTAADTYAGYYSLDGTSWHPVGTATVPGQGAVQDAGMFVTSHATGSPATVRFTGFTVSSQ</sequence>
<evidence type="ECO:0000259" key="14">
    <source>
        <dbReference type="Pfam" id="PF17801"/>
    </source>
</evidence>
<evidence type="ECO:0000256" key="1">
    <source>
        <dbReference type="ARBA" id="ARBA00004613"/>
    </source>
</evidence>
<dbReference type="PRINTS" id="PR00740">
    <property type="entry name" value="GLHYDRLASE27"/>
</dbReference>
<evidence type="ECO:0000256" key="9">
    <source>
        <dbReference type="ARBA" id="ARBA00023295"/>
    </source>
</evidence>
<evidence type="ECO:0000256" key="6">
    <source>
        <dbReference type="ARBA" id="ARBA00023157"/>
    </source>
</evidence>
<dbReference type="InterPro" id="IPR013780">
    <property type="entry name" value="Glyco_hydro_b"/>
</dbReference>
<dbReference type="Gene3D" id="2.60.40.1180">
    <property type="entry name" value="Golgi alpha-mannosidase II"/>
    <property type="match status" value="1"/>
</dbReference>
<dbReference type="SUPFAM" id="SSF51011">
    <property type="entry name" value="Glycosyl hydrolase domain"/>
    <property type="match status" value="1"/>
</dbReference>
<dbReference type="Pfam" id="PF10633">
    <property type="entry name" value="NPCBM_assoc"/>
    <property type="match status" value="1"/>
</dbReference>
<protein>
    <recommendedName>
        <fullName evidence="11">Alpha-galactosidase</fullName>
        <ecNumber evidence="11">3.2.1.22</ecNumber>
    </recommendedName>
    <alternativeName>
        <fullName evidence="11">Melibiase</fullName>
    </alternativeName>
</protein>
<dbReference type="Proteomes" id="UP000614996">
    <property type="component" value="Unassembled WGS sequence"/>
</dbReference>
<dbReference type="PANTHER" id="PTHR11452:SF75">
    <property type="entry name" value="ALPHA-GALACTOSIDASE MEL1"/>
    <property type="match status" value="1"/>
</dbReference>
<evidence type="ECO:0000256" key="11">
    <source>
        <dbReference type="RuleBase" id="RU361168"/>
    </source>
</evidence>
<dbReference type="CDD" id="cd14792">
    <property type="entry name" value="GH27"/>
    <property type="match status" value="1"/>
</dbReference>
<evidence type="ECO:0000256" key="8">
    <source>
        <dbReference type="ARBA" id="ARBA00023277"/>
    </source>
</evidence>
<evidence type="ECO:0000256" key="2">
    <source>
        <dbReference type="ARBA" id="ARBA00009743"/>
    </source>
</evidence>
<comment type="caution">
    <text evidence="15">The sequence shown here is derived from an EMBL/GenBank/DDBJ whole genome shotgun (WGS) entry which is preliminary data.</text>
</comment>
<dbReference type="SUPFAM" id="SSF51445">
    <property type="entry name" value="(Trans)glycosidases"/>
    <property type="match status" value="1"/>
</dbReference>
<dbReference type="InterPro" id="IPR013785">
    <property type="entry name" value="Aldolase_TIM"/>
</dbReference>
<dbReference type="Pfam" id="PF16499">
    <property type="entry name" value="Melibiase_2"/>
    <property type="match status" value="1"/>
</dbReference>
<comment type="subcellular location">
    <subcellularLocation>
        <location evidence="1">Secreted</location>
    </subcellularLocation>
</comment>
<keyword evidence="6 11" id="KW-1015">Disulfide bond</keyword>
<dbReference type="InterPro" id="IPR041233">
    <property type="entry name" value="Melibiase_C"/>
</dbReference>
<dbReference type="GO" id="GO:0004557">
    <property type="term" value="F:alpha-galactosidase activity"/>
    <property type="evidence" value="ECO:0007669"/>
    <property type="project" value="UniProtKB-EC"/>
</dbReference>
<dbReference type="GO" id="GO:0000272">
    <property type="term" value="P:polysaccharide catabolic process"/>
    <property type="evidence" value="ECO:0007669"/>
    <property type="project" value="UniProtKB-KW"/>
</dbReference>
<dbReference type="Pfam" id="PF17801">
    <property type="entry name" value="Melibiase_C"/>
    <property type="match status" value="1"/>
</dbReference>
<keyword evidence="7" id="KW-0325">Glycoprotein</keyword>
<dbReference type="FunFam" id="2.60.40.1180:FF:000008">
    <property type="entry name" value="Alpha-galactosidase"/>
    <property type="match status" value="1"/>
</dbReference>
<keyword evidence="4 12" id="KW-0732">Signal</keyword>
<dbReference type="PANTHER" id="PTHR11452">
    <property type="entry name" value="ALPHA-GALACTOSIDASE/ALPHA-N-ACETYLGALACTOSAMINIDASE"/>
    <property type="match status" value="1"/>
</dbReference>
<keyword evidence="3" id="KW-0964">Secreted</keyword>
<evidence type="ECO:0000313" key="16">
    <source>
        <dbReference type="Proteomes" id="UP000614996"/>
    </source>
</evidence>
<evidence type="ECO:0000256" key="12">
    <source>
        <dbReference type="SAM" id="SignalP"/>
    </source>
</evidence>
<dbReference type="InterPro" id="IPR017853">
    <property type="entry name" value="GH"/>
</dbReference>
<organism evidence="15 16">
    <name type="scientific">Actinocatenispora comari</name>
    <dbReference type="NCBI Taxonomy" id="2807577"/>
    <lineage>
        <taxon>Bacteria</taxon>
        <taxon>Bacillati</taxon>
        <taxon>Actinomycetota</taxon>
        <taxon>Actinomycetes</taxon>
        <taxon>Micromonosporales</taxon>
        <taxon>Micromonosporaceae</taxon>
        <taxon>Actinocatenispora</taxon>
    </lineage>
</organism>
<evidence type="ECO:0000256" key="3">
    <source>
        <dbReference type="ARBA" id="ARBA00022525"/>
    </source>
</evidence>
<dbReference type="RefSeq" id="WP_207123598.1">
    <property type="nucleotide sequence ID" value="NZ_BOPO01000016.1"/>
</dbReference>
<evidence type="ECO:0000256" key="4">
    <source>
        <dbReference type="ARBA" id="ARBA00022729"/>
    </source>
</evidence>
<dbReference type="InterPro" id="IPR018905">
    <property type="entry name" value="A-galactase_NEW3"/>
</dbReference>
<evidence type="ECO:0000259" key="13">
    <source>
        <dbReference type="Pfam" id="PF10633"/>
    </source>
</evidence>
<gene>
    <name evidence="15" type="ORF">NUM_12510</name>
</gene>
<dbReference type="EMBL" id="BOPO01000016">
    <property type="protein sequence ID" value="GIL25997.1"/>
    <property type="molecule type" value="Genomic_DNA"/>
</dbReference>
<feature type="domain" description="Alpha-galactosidase NEW3" evidence="13">
    <location>
        <begin position="450"/>
        <end position="511"/>
    </location>
</feature>
<keyword evidence="8" id="KW-0119">Carbohydrate metabolism</keyword>
<dbReference type="PROSITE" id="PS00512">
    <property type="entry name" value="ALPHA_GALACTOSIDASE"/>
    <property type="match status" value="1"/>
</dbReference>
<feature type="chain" id="PRO_5035210422" description="Alpha-galactosidase" evidence="12">
    <location>
        <begin position="35"/>
        <end position="742"/>
    </location>
</feature>
<keyword evidence="5 11" id="KW-0378">Hydrolase</keyword>
<accession>A0A8J4ABA2</accession>
<evidence type="ECO:0000256" key="10">
    <source>
        <dbReference type="ARBA" id="ARBA00023326"/>
    </source>
</evidence>
<dbReference type="GO" id="GO:0005576">
    <property type="term" value="C:extracellular region"/>
    <property type="evidence" value="ECO:0007669"/>
    <property type="project" value="UniProtKB-SubCell"/>
</dbReference>
<dbReference type="Gene3D" id="3.20.20.70">
    <property type="entry name" value="Aldolase class I"/>
    <property type="match status" value="1"/>
</dbReference>
<dbReference type="AlphaFoldDB" id="A0A8J4ABA2"/>
<dbReference type="Gene3D" id="2.60.120.200">
    <property type="match status" value="1"/>
</dbReference>
<dbReference type="EC" id="3.2.1.22" evidence="11"/>
<feature type="domain" description="Alpha galactosidase C-terminal" evidence="14">
    <location>
        <begin position="350"/>
        <end position="426"/>
    </location>
</feature>